<keyword evidence="3" id="KW-0687">Ribonucleoprotein</keyword>
<dbReference type="VEuPathDB" id="FungiDB:SPRG_35023"/>
<gene>
    <name evidence="4" type="ORF">SPRG_35023</name>
</gene>
<accession>A0A067BCA2</accession>
<dbReference type="GO" id="GO:0006412">
    <property type="term" value="P:translation"/>
    <property type="evidence" value="ECO:0007669"/>
    <property type="project" value="InterPro"/>
</dbReference>
<dbReference type="AlphaFoldDB" id="A0A067BCA2"/>
<dbReference type="GO" id="GO:0003735">
    <property type="term" value="F:structural constituent of ribosome"/>
    <property type="evidence" value="ECO:0007669"/>
    <property type="project" value="InterPro"/>
</dbReference>
<dbReference type="InterPro" id="IPR001209">
    <property type="entry name" value="Ribosomal_uS14"/>
</dbReference>
<evidence type="ECO:0000256" key="1">
    <source>
        <dbReference type="ARBA" id="ARBA00009083"/>
    </source>
</evidence>
<dbReference type="Gene3D" id="1.10.287.1480">
    <property type="match status" value="1"/>
</dbReference>
<dbReference type="NCBIfam" id="NF006477">
    <property type="entry name" value="PRK08881.1"/>
    <property type="match status" value="1"/>
</dbReference>
<dbReference type="RefSeq" id="XP_012213618.1">
    <property type="nucleotide sequence ID" value="NW_012157837.1"/>
</dbReference>
<evidence type="ECO:0000313" key="5">
    <source>
        <dbReference type="Proteomes" id="UP000030745"/>
    </source>
</evidence>
<dbReference type="GeneID" id="24143059"/>
<dbReference type="OMA" id="ENERMQY"/>
<evidence type="ECO:0000256" key="2">
    <source>
        <dbReference type="ARBA" id="ARBA00022980"/>
    </source>
</evidence>
<name>A0A067BCA2_SAPPC</name>
<geneLocation type="mitochondrion" evidence="4"/>
<keyword evidence="5" id="KW-1185">Reference proteome</keyword>
<keyword evidence="2 4" id="KW-0689">Ribosomal protein</keyword>
<dbReference type="STRING" id="695850.A0A067BCA2"/>
<proteinExistence type="inferred from homology"/>
<dbReference type="Pfam" id="PF00253">
    <property type="entry name" value="Ribosomal_S14"/>
    <property type="match status" value="1"/>
</dbReference>
<dbReference type="PANTHER" id="PTHR19836">
    <property type="entry name" value="30S RIBOSOMAL PROTEIN S14"/>
    <property type="match status" value="1"/>
</dbReference>
<keyword evidence="4" id="KW-0496">Mitochondrion</keyword>
<dbReference type="OrthoDB" id="413436at2759"/>
<organism evidence="4 5">
    <name type="scientific">Saprolegnia parasitica (strain CBS 223.65)</name>
    <dbReference type="NCBI Taxonomy" id="695850"/>
    <lineage>
        <taxon>Eukaryota</taxon>
        <taxon>Sar</taxon>
        <taxon>Stramenopiles</taxon>
        <taxon>Oomycota</taxon>
        <taxon>Saprolegniomycetes</taxon>
        <taxon>Saprolegniales</taxon>
        <taxon>Saprolegniaceae</taxon>
        <taxon>Saprolegnia</taxon>
    </lineage>
</organism>
<comment type="similarity">
    <text evidence="1">Belongs to the universal ribosomal protein uS14 family.</text>
</comment>
<sequence length="99" mass="12073">MQKKIKKNIKQRLLFKNLEKKRLIIKIIANNFNLKKIIRWKIEQKWFNFDRNSSLTRIKNICILTGRSRSVYRFFKISRLQLRKLASTGFLPGISKYNW</sequence>
<reference evidence="4 5" key="1">
    <citation type="journal article" date="2013" name="PLoS Genet.">
        <title>Distinctive expansion of potential virulence genes in the genome of the oomycete fish pathogen Saprolegnia parasitica.</title>
        <authorList>
            <person name="Jiang R.H."/>
            <person name="de Bruijn I."/>
            <person name="Haas B.J."/>
            <person name="Belmonte R."/>
            <person name="Lobach L."/>
            <person name="Christie J."/>
            <person name="van den Ackerveken G."/>
            <person name="Bottin A."/>
            <person name="Bulone V."/>
            <person name="Diaz-Moreno S.M."/>
            <person name="Dumas B."/>
            <person name="Fan L."/>
            <person name="Gaulin E."/>
            <person name="Govers F."/>
            <person name="Grenville-Briggs L.J."/>
            <person name="Horner N.R."/>
            <person name="Levin J.Z."/>
            <person name="Mammella M."/>
            <person name="Meijer H.J."/>
            <person name="Morris P."/>
            <person name="Nusbaum C."/>
            <person name="Oome S."/>
            <person name="Phillips A.J."/>
            <person name="van Rooyen D."/>
            <person name="Rzeszutek E."/>
            <person name="Saraiva M."/>
            <person name="Secombes C.J."/>
            <person name="Seidl M.F."/>
            <person name="Snel B."/>
            <person name="Stassen J.H."/>
            <person name="Sykes S."/>
            <person name="Tripathy S."/>
            <person name="van den Berg H."/>
            <person name="Vega-Arreguin J.C."/>
            <person name="Wawra S."/>
            <person name="Young S.K."/>
            <person name="Zeng Q."/>
            <person name="Dieguez-Uribeondo J."/>
            <person name="Russ C."/>
            <person name="Tyler B.M."/>
            <person name="van West P."/>
        </authorList>
    </citation>
    <scope>NUCLEOTIDE SEQUENCE [LARGE SCALE GENOMIC DNA]</scope>
    <source>
        <strain evidence="4 5">CBS 223.65</strain>
    </source>
</reference>
<dbReference type="GO" id="GO:0015935">
    <property type="term" value="C:small ribosomal subunit"/>
    <property type="evidence" value="ECO:0007669"/>
    <property type="project" value="TreeGrafter"/>
</dbReference>
<evidence type="ECO:0000313" key="4">
    <source>
        <dbReference type="EMBL" id="KDO15688.1"/>
    </source>
</evidence>
<dbReference type="GO" id="GO:0005737">
    <property type="term" value="C:cytoplasm"/>
    <property type="evidence" value="ECO:0007669"/>
    <property type="project" value="UniProtKB-ARBA"/>
</dbReference>
<dbReference type="Proteomes" id="UP000030745">
    <property type="component" value="Mitochondrion"/>
</dbReference>
<dbReference type="SUPFAM" id="SSF57716">
    <property type="entry name" value="Glucocorticoid receptor-like (DNA-binding domain)"/>
    <property type="match status" value="1"/>
</dbReference>
<dbReference type="EMBL" id="KK584631">
    <property type="protein sequence ID" value="KDO15688.1"/>
    <property type="molecule type" value="Genomic_DNA"/>
</dbReference>
<evidence type="ECO:0000256" key="3">
    <source>
        <dbReference type="ARBA" id="ARBA00023274"/>
    </source>
</evidence>
<protein>
    <submittedName>
        <fullName evidence="4">Ribosomal protein S14</fullName>
    </submittedName>
</protein>
<dbReference type="PANTHER" id="PTHR19836:SF19">
    <property type="entry name" value="SMALL RIBOSOMAL SUBUNIT PROTEIN US14M"/>
    <property type="match status" value="1"/>
</dbReference>